<feature type="domain" description="PH" evidence="4">
    <location>
        <begin position="7"/>
        <end position="104"/>
    </location>
</feature>
<dbReference type="SMART" id="SM00049">
    <property type="entry name" value="DEP"/>
    <property type="match status" value="1"/>
</dbReference>
<dbReference type="PANTHER" id="PTHR12092">
    <property type="entry name" value="PLECKSTRIN"/>
    <property type="match status" value="1"/>
</dbReference>
<evidence type="ECO:0000256" key="2">
    <source>
        <dbReference type="ARBA" id="ARBA00022737"/>
    </source>
</evidence>
<dbReference type="SUPFAM" id="SSF50729">
    <property type="entry name" value="PH domain-like"/>
    <property type="match status" value="2"/>
</dbReference>
<sequence length="390" mass="43871">MASLSRRKIKEGYLVKKGHVRHNWKTRWFVLYDEKLCYFKKKEETDPAGWVDLLGCFIVSPCTEYTKKEGVFRLTSAVGTEYLIQAANDKERDSWANSIANAIRDSEAKHRKANAVKENSQNTSQPLVSISTSRLLEIVNAMQDPGAGVTLGSHSCAREEKIYKLCFTGTQVVDWLLKWSFVSDRTDGFHLANALLDEAYLQPTGRTSKASFRRKSEGGVRAFLDNNDALYRFSALRYSSNQDALDLDSSDDSTDSDDEPVREPVGVIKGTVVKEGFLEKKGHLRHNWKTRKFILCSDPPALYYCKPSKGNLPVGKLKLDSCEVKAINKDDEIANSLQNGAGGSDPKKTAYLIKLRTRKGAKFVMKAASESDRREWLENLQTVCEDSMVE</sequence>
<dbReference type="GO" id="GO:0030036">
    <property type="term" value="P:actin cytoskeleton organization"/>
    <property type="evidence" value="ECO:0000318"/>
    <property type="project" value="GO_Central"/>
</dbReference>
<name>A7SVA1_NEMVE</name>
<keyword evidence="7" id="KW-1185">Reference proteome</keyword>
<dbReference type="eggNOG" id="ENOG502QYJ8">
    <property type="taxonomic scope" value="Eukaryota"/>
</dbReference>
<dbReference type="InterPro" id="IPR036388">
    <property type="entry name" value="WH-like_DNA-bd_sf"/>
</dbReference>
<dbReference type="STRING" id="45351.A7SVA1"/>
<evidence type="ECO:0000256" key="3">
    <source>
        <dbReference type="ARBA" id="ARBA00022990"/>
    </source>
</evidence>
<dbReference type="HOGENOM" id="CLU_067828_0_0_1"/>
<evidence type="ECO:0000256" key="1">
    <source>
        <dbReference type="ARBA" id="ARBA00022553"/>
    </source>
</evidence>
<dbReference type="SMART" id="SM00233">
    <property type="entry name" value="PH"/>
    <property type="match status" value="2"/>
</dbReference>
<reference evidence="6 7" key="1">
    <citation type="journal article" date="2007" name="Science">
        <title>Sea anemone genome reveals ancestral eumetazoan gene repertoire and genomic organization.</title>
        <authorList>
            <person name="Putnam N.H."/>
            <person name="Srivastava M."/>
            <person name="Hellsten U."/>
            <person name="Dirks B."/>
            <person name="Chapman J."/>
            <person name="Salamov A."/>
            <person name="Terry A."/>
            <person name="Shapiro H."/>
            <person name="Lindquist E."/>
            <person name="Kapitonov V.V."/>
            <person name="Jurka J."/>
            <person name="Genikhovich G."/>
            <person name="Grigoriev I.V."/>
            <person name="Lucas S.M."/>
            <person name="Steele R.E."/>
            <person name="Finnerty J.R."/>
            <person name="Technau U."/>
            <person name="Martindale M.Q."/>
            <person name="Rokhsar D.S."/>
        </authorList>
    </citation>
    <scope>NUCLEOTIDE SEQUENCE [LARGE SCALE GENOMIC DNA]</scope>
    <source>
        <strain evidence="7">CH2 X CH6</strain>
    </source>
</reference>
<feature type="domain" description="PH" evidence="4">
    <location>
        <begin position="271"/>
        <end position="385"/>
    </location>
</feature>
<dbReference type="OMA" id="GTCVIDW"/>
<dbReference type="InParanoid" id="A7SVA1"/>
<dbReference type="InterPro" id="IPR036390">
    <property type="entry name" value="WH_DNA-bd_sf"/>
</dbReference>
<keyword evidence="1" id="KW-0597">Phosphoprotein</keyword>
<dbReference type="EMBL" id="DS469829">
    <property type="protein sequence ID" value="EDO32355.1"/>
    <property type="molecule type" value="Genomic_DNA"/>
</dbReference>
<dbReference type="Gene3D" id="1.10.10.10">
    <property type="entry name" value="Winged helix-like DNA-binding domain superfamily/Winged helix DNA-binding domain"/>
    <property type="match status" value="1"/>
</dbReference>
<keyword evidence="3" id="KW-0007">Acetylation</keyword>
<proteinExistence type="predicted"/>
<protein>
    <recommendedName>
        <fullName evidence="8">Pleckstrin</fullName>
    </recommendedName>
</protein>
<dbReference type="PhylomeDB" id="A7SVA1"/>
<dbReference type="Pfam" id="PF00169">
    <property type="entry name" value="PH"/>
    <property type="match status" value="2"/>
</dbReference>
<dbReference type="FunFam" id="2.30.29.30:FF:000243">
    <property type="entry name" value="Pleckstrin 2"/>
    <property type="match status" value="1"/>
</dbReference>
<dbReference type="PROSITE" id="PS50186">
    <property type="entry name" value="DEP"/>
    <property type="match status" value="1"/>
</dbReference>
<dbReference type="KEGG" id="nve:5503371"/>
<dbReference type="PANTHER" id="PTHR12092:SF16">
    <property type="entry name" value="PH DOMAIN-CONTAINING PROTEIN"/>
    <property type="match status" value="1"/>
</dbReference>
<feature type="domain" description="DEP" evidence="5">
    <location>
        <begin position="145"/>
        <end position="235"/>
    </location>
</feature>
<evidence type="ECO:0000259" key="5">
    <source>
        <dbReference type="PROSITE" id="PS50186"/>
    </source>
</evidence>
<dbReference type="PROSITE" id="PS50003">
    <property type="entry name" value="PH_DOMAIN"/>
    <property type="match status" value="2"/>
</dbReference>
<dbReference type="AlphaFoldDB" id="A7SVA1"/>
<organism evidence="6 7">
    <name type="scientific">Nematostella vectensis</name>
    <name type="common">Starlet sea anemone</name>
    <dbReference type="NCBI Taxonomy" id="45351"/>
    <lineage>
        <taxon>Eukaryota</taxon>
        <taxon>Metazoa</taxon>
        <taxon>Cnidaria</taxon>
        <taxon>Anthozoa</taxon>
        <taxon>Hexacorallia</taxon>
        <taxon>Actiniaria</taxon>
        <taxon>Edwardsiidae</taxon>
        <taxon>Nematostella</taxon>
    </lineage>
</organism>
<dbReference type="InterPro" id="IPR001849">
    <property type="entry name" value="PH_domain"/>
</dbReference>
<dbReference type="InterPro" id="IPR000591">
    <property type="entry name" value="DEP_dom"/>
</dbReference>
<dbReference type="Proteomes" id="UP000001593">
    <property type="component" value="Unassembled WGS sequence"/>
</dbReference>
<dbReference type="SUPFAM" id="SSF46785">
    <property type="entry name" value="Winged helix' DNA-binding domain"/>
    <property type="match status" value="1"/>
</dbReference>
<evidence type="ECO:0000259" key="4">
    <source>
        <dbReference type="PROSITE" id="PS50003"/>
    </source>
</evidence>
<dbReference type="InterPro" id="IPR011993">
    <property type="entry name" value="PH-like_dom_sf"/>
</dbReference>
<dbReference type="InterPro" id="IPR037370">
    <property type="entry name" value="Pleckstrin"/>
</dbReference>
<dbReference type="Gene3D" id="2.30.29.30">
    <property type="entry name" value="Pleckstrin-homology domain (PH domain)/Phosphotyrosine-binding domain (PTB)"/>
    <property type="match status" value="2"/>
</dbReference>
<dbReference type="GO" id="GO:0005886">
    <property type="term" value="C:plasma membrane"/>
    <property type="evidence" value="ECO:0000318"/>
    <property type="project" value="GO_Central"/>
</dbReference>
<dbReference type="Pfam" id="PF00610">
    <property type="entry name" value="DEP"/>
    <property type="match status" value="1"/>
</dbReference>
<dbReference type="GO" id="GO:0035556">
    <property type="term" value="P:intracellular signal transduction"/>
    <property type="evidence" value="ECO:0007669"/>
    <property type="project" value="InterPro"/>
</dbReference>
<keyword evidence="2" id="KW-0677">Repeat</keyword>
<evidence type="ECO:0000313" key="6">
    <source>
        <dbReference type="EMBL" id="EDO32355.1"/>
    </source>
</evidence>
<evidence type="ECO:0008006" key="8">
    <source>
        <dbReference type="Google" id="ProtNLM"/>
    </source>
</evidence>
<accession>A7SVA1</accession>
<dbReference type="CDD" id="cd13301">
    <property type="entry name" value="PH1_Pleckstrin_2"/>
    <property type="match status" value="1"/>
</dbReference>
<gene>
    <name evidence="6" type="ORF">NEMVEDRAFT_v1g237545</name>
</gene>
<evidence type="ECO:0000313" key="7">
    <source>
        <dbReference type="Proteomes" id="UP000001593"/>
    </source>
</evidence>